<evidence type="ECO:0000256" key="5">
    <source>
        <dbReference type="SAM" id="Phobius"/>
    </source>
</evidence>
<feature type="transmembrane region" description="Helical" evidence="5">
    <location>
        <begin position="82"/>
        <end position="105"/>
    </location>
</feature>
<dbReference type="CDD" id="cd17323">
    <property type="entry name" value="MFS_Tpo1_MDR_like"/>
    <property type="match status" value="1"/>
</dbReference>
<feature type="domain" description="Major facilitator superfamily (MFS) profile" evidence="6">
    <location>
        <begin position="1"/>
        <end position="436"/>
    </location>
</feature>
<feature type="transmembrane region" description="Helical" evidence="5">
    <location>
        <begin position="409"/>
        <end position="431"/>
    </location>
</feature>
<feature type="transmembrane region" description="Helical" evidence="5">
    <location>
        <begin position="28"/>
        <end position="46"/>
    </location>
</feature>
<evidence type="ECO:0000313" key="7">
    <source>
        <dbReference type="EMBL" id="KIL65660.1"/>
    </source>
</evidence>
<feature type="transmembrane region" description="Helical" evidence="5">
    <location>
        <begin position="341"/>
        <end position="361"/>
    </location>
</feature>
<dbReference type="PANTHER" id="PTHR23502:SF134">
    <property type="entry name" value="MAJOR FACILITATOR SUPERFAMILY (MFS) PROFILE DOMAIN-CONTAINING PROTEIN-RELATED"/>
    <property type="match status" value="1"/>
</dbReference>
<dbReference type="STRING" id="946122.A0A0C2SQU8"/>
<feature type="transmembrane region" description="Helical" evidence="5">
    <location>
        <begin position="223"/>
        <end position="249"/>
    </location>
</feature>
<keyword evidence="2 5" id="KW-0812">Transmembrane</keyword>
<proteinExistence type="predicted"/>
<feature type="transmembrane region" description="Helical" evidence="5">
    <location>
        <begin position="314"/>
        <end position="335"/>
    </location>
</feature>
<evidence type="ECO:0000256" key="3">
    <source>
        <dbReference type="ARBA" id="ARBA00022989"/>
    </source>
</evidence>
<keyword evidence="3 5" id="KW-1133">Transmembrane helix</keyword>
<dbReference type="GO" id="GO:0005886">
    <property type="term" value="C:plasma membrane"/>
    <property type="evidence" value="ECO:0007669"/>
    <property type="project" value="TreeGrafter"/>
</dbReference>
<comment type="subcellular location">
    <subcellularLocation>
        <location evidence="1">Membrane</location>
        <topology evidence="1">Multi-pass membrane protein</topology>
    </subcellularLocation>
</comment>
<evidence type="ECO:0000259" key="6">
    <source>
        <dbReference type="PROSITE" id="PS50850"/>
    </source>
</evidence>
<organism evidence="7 8">
    <name type="scientific">Amanita muscaria (strain Koide BX008)</name>
    <dbReference type="NCBI Taxonomy" id="946122"/>
    <lineage>
        <taxon>Eukaryota</taxon>
        <taxon>Fungi</taxon>
        <taxon>Dikarya</taxon>
        <taxon>Basidiomycota</taxon>
        <taxon>Agaricomycotina</taxon>
        <taxon>Agaricomycetes</taxon>
        <taxon>Agaricomycetidae</taxon>
        <taxon>Agaricales</taxon>
        <taxon>Pluteineae</taxon>
        <taxon>Amanitaceae</taxon>
        <taxon>Amanita</taxon>
    </lineage>
</organism>
<dbReference type="FunFam" id="1.20.1250.20:FF:000082">
    <property type="entry name" value="MFS multidrug transporter, putative"/>
    <property type="match status" value="1"/>
</dbReference>
<dbReference type="GO" id="GO:0022857">
    <property type="term" value="F:transmembrane transporter activity"/>
    <property type="evidence" value="ECO:0007669"/>
    <property type="project" value="InterPro"/>
</dbReference>
<feature type="transmembrane region" description="Helical" evidence="5">
    <location>
        <begin position="58"/>
        <end position="76"/>
    </location>
</feature>
<name>A0A0C2SQU8_AMAMK</name>
<dbReference type="InParanoid" id="A0A0C2SQU8"/>
<evidence type="ECO:0000313" key="8">
    <source>
        <dbReference type="Proteomes" id="UP000054549"/>
    </source>
</evidence>
<dbReference type="PROSITE" id="PS50850">
    <property type="entry name" value="MFS"/>
    <property type="match status" value="1"/>
</dbReference>
<reference evidence="7 8" key="1">
    <citation type="submission" date="2014-04" db="EMBL/GenBank/DDBJ databases">
        <title>Evolutionary Origins and Diversification of the Mycorrhizal Mutualists.</title>
        <authorList>
            <consortium name="DOE Joint Genome Institute"/>
            <consortium name="Mycorrhizal Genomics Consortium"/>
            <person name="Kohler A."/>
            <person name="Kuo A."/>
            <person name="Nagy L.G."/>
            <person name="Floudas D."/>
            <person name="Copeland A."/>
            <person name="Barry K.W."/>
            <person name="Cichocki N."/>
            <person name="Veneault-Fourrey C."/>
            <person name="LaButti K."/>
            <person name="Lindquist E.A."/>
            <person name="Lipzen A."/>
            <person name="Lundell T."/>
            <person name="Morin E."/>
            <person name="Murat C."/>
            <person name="Riley R."/>
            <person name="Ohm R."/>
            <person name="Sun H."/>
            <person name="Tunlid A."/>
            <person name="Henrissat B."/>
            <person name="Grigoriev I.V."/>
            <person name="Hibbett D.S."/>
            <person name="Martin F."/>
        </authorList>
    </citation>
    <scope>NUCLEOTIDE SEQUENCE [LARGE SCALE GENOMIC DNA]</scope>
    <source>
        <strain evidence="7 8">Koide BX008</strain>
    </source>
</reference>
<gene>
    <name evidence="7" type="ORF">M378DRAFT_192380</name>
</gene>
<dbReference type="SUPFAM" id="SSF103473">
    <property type="entry name" value="MFS general substrate transporter"/>
    <property type="match status" value="1"/>
</dbReference>
<feature type="transmembrane region" description="Helical" evidence="5">
    <location>
        <begin position="150"/>
        <end position="167"/>
    </location>
</feature>
<evidence type="ECO:0000256" key="1">
    <source>
        <dbReference type="ARBA" id="ARBA00004141"/>
    </source>
</evidence>
<dbReference type="Proteomes" id="UP000054549">
    <property type="component" value="Unassembled WGS sequence"/>
</dbReference>
<accession>A0A0C2SQU8</accession>
<dbReference type="Gene3D" id="1.20.1250.20">
    <property type="entry name" value="MFS general substrate transporter like domains"/>
    <property type="match status" value="1"/>
</dbReference>
<dbReference type="EMBL" id="KN818241">
    <property type="protein sequence ID" value="KIL65660.1"/>
    <property type="molecule type" value="Genomic_DNA"/>
</dbReference>
<dbReference type="HOGENOM" id="CLU_008455_0_4_1"/>
<keyword evidence="8" id="KW-1185">Reference proteome</keyword>
<dbReference type="InterPro" id="IPR020846">
    <property type="entry name" value="MFS_dom"/>
</dbReference>
<feature type="transmembrane region" description="Helical" evidence="5">
    <location>
        <begin position="117"/>
        <end position="138"/>
    </location>
</feature>
<dbReference type="InterPro" id="IPR036259">
    <property type="entry name" value="MFS_trans_sf"/>
</dbReference>
<evidence type="ECO:0000256" key="2">
    <source>
        <dbReference type="ARBA" id="ARBA00022692"/>
    </source>
</evidence>
<dbReference type="AlphaFoldDB" id="A0A0C2SQU8"/>
<protein>
    <recommendedName>
        <fullName evidence="6">Major facilitator superfamily (MFS) profile domain-containing protein</fullName>
    </recommendedName>
</protein>
<dbReference type="Pfam" id="PF07690">
    <property type="entry name" value="MFS_1"/>
    <property type="match status" value="1"/>
</dbReference>
<dbReference type="OrthoDB" id="5376138at2759"/>
<dbReference type="PANTHER" id="PTHR23502">
    <property type="entry name" value="MAJOR FACILITATOR SUPERFAMILY"/>
    <property type="match status" value="1"/>
</dbReference>
<sequence length="448" mass="49941">MTAASVAGSYTMGFTSMMSDLNCNHLEAISGLSTYALGFAIVPLISASLSEEFGRKPLYNYSGLIFFLMFAMIALAKNVQTVIIGRLLQGMAGSTCATVVGGTIADIWSPKDRGIPMAVFSLAAVGGTGFGPLIGGWIEMNPTLQWRWIQWIQMIGQFVFLLLTLVMRETRPEILLEHRAKQLRKETGDNRYRARVEVERPKLVNLLMVSCARPLYLTFTEPIVTAISLWIGLTWGVIFNFLSTIPLVYQTVHHFNIGLIGTTYVSMIIGAILGFLTILKQQSLYLYVGFQYLDASTLANQRHRQNYSKRGPEARLYAACAAGLMFPAAMFIYAWSTLPQVHWIVPNIGITLLMWAAYIIYQTVFSYLSDCYGTWASSASAGQSLTRNLIATVFPLFATQMFERLSYKWACTLFACLGVIMAPIPFVLFFWGPAIRKRSKVASRLTEI</sequence>
<evidence type="ECO:0000256" key="4">
    <source>
        <dbReference type="ARBA" id="ARBA00023136"/>
    </source>
</evidence>
<keyword evidence="4 5" id="KW-0472">Membrane</keyword>
<feature type="transmembrane region" description="Helical" evidence="5">
    <location>
        <begin position="255"/>
        <end position="279"/>
    </location>
</feature>
<dbReference type="InterPro" id="IPR011701">
    <property type="entry name" value="MFS"/>
</dbReference>